<evidence type="ECO:0000313" key="2">
    <source>
        <dbReference type="Proteomes" id="UP000046392"/>
    </source>
</evidence>
<dbReference type="SUPFAM" id="SSF56112">
    <property type="entry name" value="Protein kinase-like (PK-like)"/>
    <property type="match status" value="1"/>
</dbReference>
<sequence>MTALELFCDKDYRSKYFIGGEITHQWIVDCLEKNDAEFRKHRGDSKVKEINGFDISDGKGFLSKIFKTSIHFDDEKKEPYYVVLKIPGVASIKESMEKQNKDGTMNIELNHVSLFHNKECHFYNNVAPKIKDLKYPKCYGSKDLIVGKQAGALIMEFLGRDSVTVPFYRSLNIYQVKSILNEVYKLQEYSLLNQDDFLKNNWEEPFPQDIIKSFSDEIKEGMPTVKKYIPKEMWSAIEDDLKKMVSNYIKIFNHVHLELPKSNGNVTVMTHGDMWINNFMFKIDSNGDCSNSISAVIDWQTVFKGNTGTDISGILAVSTSTDTRREIEKDYLPVFYERLKESLTKSGKEMKISFETFMNNYKLCFVEESLMMILAIWFALQEYNVPEESDYIWDIRKFNIGTRVYYNICDAIKICKELHPEWLENSE</sequence>
<evidence type="ECO:0000259" key="1">
    <source>
        <dbReference type="SMART" id="SM00587"/>
    </source>
</evidence>
<evidence type="ECO:0000313" key="3">
    <source>
        <dbReference type="WBParaSite" id="SPAL_0000685800.1"/>
    </source>
</evidence>
<keyword evidence="2" id="KW-1185">Reference proteome</keyword>
<dbReference type="InterPro" id="IPR012877">
    <property type="entry name" value="Dhs-27"/>
</dbReference>
<name>A0A0N5BLR2_STREA</name>
<dbReference type="InterPro" id="IPR052961">
    <property type="entry name" value="Oxido-Kinase-like_Enzymes"/>
</dbReference>
<dbReference type="Proteomes" id="UP000046392">
    <property type="component" value="Unplaced"/>
</dbReference>
<dbReference type="AlphaFoldDB" id="A0A0N5BLR2"/>
<dbReference type="WBParaSite" id="SPAL_0000685800.1">
    <property type="protein sequence ID" value="SPAL_0000685800.1"/>
    <property type="gene ID" value="SPAL_0000685800"/>
</dbReference>
<accession>A0A0N5BLR2</accession>
<dbReference type="InterPro" id="IPR015897">
    <property type="entry name" value="CHK_kinase-like"/>
</dbReference>
<dbReference type="PANTHER" id="PTHR23020:SF41">
    <property type="entry name" value="AMINOGLYCOSIDE PHOSPHOTRANSFERASE DOMAIN-CONTAINING PROTEIN"/>
    <property type="match status" value="1"/>
</dbReference>
<dbReference type="PANTHER" id="PTHR23020">
    <property type="entry name" value="UNCHARACTERIZED NUCLEAR HORMONE RECEPTOR-RELATED"/>
    <property type="match status" value="1"/>
</dbReference>
<dbReference type="SMART" id="SM00587">
    <property type="entry name" value="CHK"/>
    <property type="match status" value="1"/>
</dbReference>
<reference evidence="3" key="1">
    <citation type="submission" date="2017-02" db="UniProtKB">
        <authorList>
            <consortium name="WormBaseParasite"/>
        </authorList>
    </citation>
    <scope>IDENTIFICATION</scope>
</reference>
<dbReference type="InterPro" id="IPR011009">
    <property type="entry name" value="Kinase-like_dom_sf"/>
</dbReference>
<protein>
    <submittedName>
        <fullName evidence="3">CHK domain-containing protein</fullName>
    </submittedName>
</protein>
<proteinExistence type="predicted"/>
<dbReference type="Pfam" id="PF07914">
    <property type="entry name" value="DUF1679"/>
    <property type="match status" value="1"/>
</dbReference>
<feature type="domain" description="CHK kinase-like" evidence="1">
    <location>
        <begin position="153"/>
        <end position="345"/>
    </location>
</feature>
<dbReference type="Gene3D" id="3.90.1200.10">
    <property type="match status" value="1"/>
</dbReference>
<organism evidence="2 3">
    <name type="scientific">Strongyloides papillosus</name>
    <name type="common">Intestinal threadworm</name>
    <dbReference type="NCBI Taxonomy" id="174720"/>
    <lineage>
        <taxon>Eukaryota</taxon>
        <taxon>Metazoa</taxon>
        <taxon>Ecdysozoa</taxon>
        <taxon>Nematoda</taxon>
        <taxon>Chromadorea</taxon>
        <taxon>Rhabditida</taxon>
        <taxon>Tylenchina</taxon>
        <taxon>Panagrolaimomorpha</taxon>
        <taxon>Strongyloidoidea</taxon>
        <taxon>Strongyloididae</taxon>
        <taxon>Strongyloides</taxon>
    </lineage>
</organism>